<dbReference type="Proteomes" id="UP000800096">
    <property type="component" value="Unassembled WGS sequence"/>
</dbReference>
<name>A0A6A5QKU8_AMPQU</name>
<accession>A0A6A5QKU8</accession>
<protein>
    <submittedName>
        <fullName evidence="1">Uncharacterized protein</fullName>
    </submittedName>
</protein>
<dbReference type="AlphaFoldDB" id="A0A6A5QKU8"/>
<reference evidence="1" key="1">
    <citation type="journal article" date="2020" name="Stud. Mycol.">
        <title>101 Dothideomycetes genomes: a test case for predicting lifestyles and emergence of pathogens.</title>
        <authorList>
            <person name="Haridas S."/>
            <person name="Albert R."/>
            <person name="Binder M."/>
            <person name="Bloem J."/>
            <person name="Labutti K."/>
            <person name="Salamov A."/>
            <person name="Andreopoulos B."/>
            <person name="Baker S."/>
            <person name="Barry K."/>
            <person name="Bills G."/>
            <person name="Bluhm B."/>
            <person name="Cannon C."/>
            <person name="Castanera R."/>
            <person name="Culley D."/>
            <person name="Daum C."/>
            <person name="Ezra D."/>
            <person name="Gonzalez J."/>
            <person name="Henrissat B."/>
            <person name="Kuo A."/>
            <person name="Liang C."/>
            <person name="Lipzen A."/>
            <person name="Lutzoni F."/>
            <person name="Magnuson J."/>
            <person name="Mondo S."/>
            <person name="Nolan M."/>
            <person name="Ohm R."/>
            <person name="Pangilinan J."/>
            <person name="Park H.-J."/>
            <person name="Ramirez L."/>
            <person name="Alfaro M."/>
            <person name="Sun H."/>
            <person name="Tritt A."/>
            <person name="Yoshinaga Y."/>
            <person name="Zwiers L.-H."/>
            <person name="Turgeon B."/>
            <person name="Goodwin S."/>
            <person name="Spatafora J."/>
            <person name="Crous P."/>
            <person name="Grigoriev I."/>
        </authorList>
    </citation>
    <scope>NUCLEOTIDE SEQUENCE</scope>
    <source>
        <strain evidence="1">HMLAC05119</strain>
    </source>
</reference>
<keyword evidence="2" id="KW-1185">Reference proteome</keyword>
<evidence type="ECO:0000313" key="1">
    <source>
        <dbReference type="EMBL" id="KAF1915460.1"/>
    </source>
</evidence>
<gene>
    <name evidence="1" type="ORF">BDU57DRAFT_274055</name>
</gene>
<sequence length="155" mass="17468">MRIDCHGIARLSSCHLASPPSQTAILQGCMFMRYCQIQDERLPVPMPEDFCASTMSFSICANTVSSLRQPYHKLFCVSDIPSWKPYVTQKGLPSRSDSDAKIHHHLHHGQEQHLSHIGVSYLLSFICLPISPSSHPFLSVRNGALRVVFFAGCWW</sequence>
<organism evidence="1 2">
    <name type="scientific">Ampelomyces quisqualis</name>
    <name type="common">Powdery mildew agent</name>
    <dbReference type="NCBI Taxonomy" id="50730"/>
    <lineage>
        <taxon>Eukaryota</taxon>
        <taxon>Fungi</taxon>
        <taxon>Dikarya</taxon>
        <taxon>Ascomycota</taxon>
        <taxon>Pezizomycotina</taxon>
        <taxon>Dothideomycetes</taxon>
        <taxon>Pleosporomycetidae</taxon>
        <taxon>Pleosporales</taxon>
        <taxon>Pleosporineae</taxon>
        <taxon>Phaeosphaeriaceae</taxon>
        <taxon>Ampelomyces</taxon>
    </lineage>
</organism>
<dbReference type="PROSITE" id="PS51257">
    <property type="entry name" value="PROKAR_LIPOPROTEIN"/>
    <property type="match status" value="1"/>
</dbReference>
<evidence type="ECO:0000313" key="2">
    <source>
        <dbReference type="Proteomes" id="UP000800096"/>
    </source>
</evidence>
<dbReference type="EMBL" id="ML979136">
    <property type="protein sequence ID" value="KAF1915460.1"/>
    <property type="molecule type" value="Genomic_DNA"/>
</dbReference>
<proteinExistence type="predicted"/>